<dbReference type="GO" id="GO:0006281">
    <property type="term" value="P:DNA repair"/>
    <property type="evidence" value="ECO:0007669"/>
    <property type="project" value="TreeGrafter"/>
</dbReference>
<dbReference type="Pfam" id="PF13419">
    <property type="entry name" value="HAD_2"/>
    <property type="match status" value="1"/>
</dbReference>
<name>A0A4R2LCE6_9FIRM</name>
<dbReference type="Proteomes" id="UP000295711">
    <property type="component" value="Unassembled WGS sequence"/>
</dbReference>
<dbReference type="GO" id="GO:0005829">
    <property type="term" value="C:cytosol"/>
    <property type="evidence" value="ECO:0007669"/>
    <property type="project" value="TreeGrafter"/>
</dbReference>
<dbReference type="OrthoDB" id="9807630at2"/>
<keyword evidence="2" id="KW-1185">Reference proteome</keyword>
<dbReference type="InterPro" id="IPR050155">
    <property type="entry name" value="HAD-like_hydrolase_sf"/>
</dbReference>
<dbReference type="PANTHER" id="PTHR43434:SF1">
    <property type="entry name" value="PHOSPHOGLYCOLATE PHOSPHATASE"/>
    <property type="match status" value="1"/>
</dbReference>
<dbReference type="InterPro" id="IPR041492">
    <property type="entry name" value="HAD_2"/>
</dbReference>
<evidence type="ECO:0000313" key="1">
    <source>
        <dbReference type="EMBL" id="TCO84167.1"/>
    </source>
</evidence>
<dbReference type="InterPro" id="IPR006439">
    <property type="entry name" value="HAD-SF_hydro_IA"/>
</dbReference>
<dbReference type="PANTHER" id="PTHR43434">
    <property type="entry name" value="PHOSPHOGLYCOLATE PHOSPHATASE"/>
    <property type="match status" value="1"/>
</dbReference>
<dbReference type="GO" id="GO:0008967">
    <property type="term" value="F:phosphoglycolate phosphatase activity"/>
    <property type="evidence" value="ECO:0007669"/>
    <property type="project" value="TreeGrafter"/>
</dbReference>
<dbReference type="Gene3D" id="1.10.150.240">
    <property type="entry name" value="Putative phosphatase, domain 2"/>
    <property type="match status" value="1"/>
</dbReference>
<dbReference type="SFLD" id="SFLDG01129">
    <property type="entry name" value="C1.5:_HAD__Beta-PGM__Phosphata"/>
    <property type="match status" value="1"/>
</dbReference>
<dbReference type="NCBIfam" id="TIGR01549">
    <property type="entry name" value="HAD-SF-IA-v1"/>
    <property type="match status" value="1"/>
</dbReference>
<dbReference type="Gene3D" id="3.40.50.1000">
    <property type="entry name" value="HAD superfamily/HAD-like"/>
    <property type="match status" value="1"/>
</dbReference>
<evidence type="ECO:0000313" key="2">
    <source>
        <dbReference type="Proteomes" id="UP000295711"/>
    </source>
</evidence>
<sequence>MIKKAMKDVKTIIFDYDGTLHDSAKIYVEAFRQVYREMVSAKDAPEREFQDEEITKWLGYSVQDMWDSFMPEFSQEKKMFYAGEVGRFMTEKIRHKEAVLYDGALETLQYLKDKGYHLLYLSNCGRAYMDTHAESFGLRNYFEHMYCSGDYDQKPKYEIFNVIKEEYPSEYLMVGDRFHDMEVARYHKVYTAGCAYGFGTKAEIAAADIILEDIRDLQKLL</sequence>
<dbReference type="AlphaFoldDB" id="A0A4R2LCE6"/>
<dbReference type="RefSeq" id="WP_132092359.1">
    <property type="nucleotide sequence ID" value="NZ_SLXA01000009.1"/>
</dbReference>
<dbReference type="InterPro" id="IPR023214">
    <property type="entry name" value="HAD_sf"/>
</dbReference>
<reference evidence="1 2" key="1">
    <citation type="submission" date="2019-03" db="EMBL/GenBank/DDBJ databases">
        <title>Genomic Encyclopedia of Type Strains, Phase IV (KMG-IV): sequencing the most valuable type-strain genomes for metagenomic binning, comparative biology and taxonomic classification.</title>
        <authorList>
            <person name="Goeker M."/>
        </authorList>
    </citation>
    <scope>NUCLEOTIDE SEQUENCE [LARGE SCALE GENOMIC DNA]</scope>
    <source>
        <strain evidence="1 2">DSM 28559</strain>
    </source>
</reference>
<accession>A0A4R2LCE6</accession>
<organism evidence="1 2">
    <name type="scientific">Frisingicoccus caecimuris</name>
    <dbReference type="NCBI Taxonomy" id="1796636"/>
    <lineage>
        <taxon>Bacteria</taxon>
        <taxon>Bacillati</taxon>
        <taxon>Bacillota</taxon>
        <taxon>Clostridia</taxon>
        <taxon>Lachnospirales</taxon>
        <taxon>Lachnospiraceae</taxon>
        <taxon>Frisingicoccus</taxon>
    </lineage>
</organism>
<dbReference type="SFLD" id="SFLDS00003">
    <property type="entry name" value="Haloacid_Dehalogenase"/>
    <property type="match status" value="1"/>
</dbReference>
<dbReference type="InterPro" id="IPR023198">
    <property type="entry name" value="PGP-like_dom2"/>
</dbReference>
<dbReference type="InterPro" id="IPR036412">
    <property type="entry name" value="HAD-like_sf"/>
</dbReference>
<dbReference type="EMBL" id="SLXA01000009">
    <property type="protein sequence ID" value="TCO84167.1"/>
    <property type="molecule type" value="Genomic_DNA"/>
</dbReference>
<protein>
    <submittedName>
        <fullName evidence="1">Phosphoglycolate phosphatase</fullName>
    </submittedName>
</protein>
<gene>
    <name evidence="1" type="ORF">EV212_10959</name>
</gene>
<comment type="caution">
    <text evidence="1">The sequence shown here is derived from an EMBL/GenBank/DDBJ whole genome shotgun (WGS) entry which is preliminary data.</text>
</comment>
<proteinExistence type="predicted"/>
<dbReference type="SUPFAM" id="SSF56784">
    <property type="entry name" value="HAD-like"/>
    <property type="match status" value="1"/>
</dbReference>